<dbReference type="EMBL" id="BAABGX010000002">
    <property type="protein sequence ID" value="GAA4311847.1"/>
    <property type="molecule type" value="Genomic_DNA"/>
</dbReference>
<dbReference type="Pfam" id="PF18967">
    <property type="entry name" value="PycTM"/>
    <property type="match status" value="1"/>
</dbReference>
<name>A0ABP8FVK1_9BACT</name>
<feature type="transmembrane region" description="Helical" evidence="9">
    <location>
        <begin position="189"/>
        <end position="211"/>
    </location>
</feature>
<keyword evidence="5 9" id="KW-1133">Transmembrane helix</keyword>
<evidence type="ECO:0000256" key="2">
    <source>
        <dbReference type="ARBA" id="ARBA00022475"/>
    </source>
</evidence>
<dbReference type="InterPro" id="IPR043760">
    <property type="entry name" value="PycTM_dom"/>
</dbReference>
<sequence>MDEIEEQEAALKKQKKKAKEKRKEEEKAQEKQAALIAKERISGLTNMYRTAARNHVSYIAIGDRRANILIGICTLAISVMFTVYLRKFEEISIYLIPTIILICTCTGTMVLAIISTRPDHTRGYYTLDEVADKEVNLLHFENFHKMSIREYEMAMDKLLENGTRSRHALMRDLHGLGVSVARKYHYLRLSYNVLMVGFVLTVLAFFVVIFIHR</sequence>
<proteinExistence type="predicted"/>
<dbReference type="Proteomes" id="UP001501844">
    <property type="component" value="Unassembled WGS sequence"/>
</dbReference>
<evidence type="ECO:0000313" key="11">
    <source>
        <dbReference type="EMBL" id="GAA4311847.1"/>
    </source>
</evidence>
<keyword evidence="6" id="KW-0051">Antiviral defense</keyword>
<evidence type="ECO:0000256" key="6">
    <source>
        <dbReference type="ARBA" id="ARBA00023118"/>
    </source>
</evidence>
<comment type="subcellular location">
    <subcellularLocation>
        <location evidence="1">Cell membrane</location>
    </subcellularLocation>
</comment>
<accession>A0ABP8FVK1</accession>
<feature type="transmembrane region" description="Helical" evidence="9">
    <location>
        <begin position="91"/>
        <end position="114"/>
    </location>
</feature>
<feature type="region of interest" description="Disordered" evidence="8">
    <location>
        <begin position="1"/>
        <end position="26"/>
    </location>
</feature>
<evidence type="ECO:0000256" key="1">
    <source>
        <dbReference type="ARBA" id="ARBA00004236"/>
    </source>
</evidence>
<evidence type="ECO:0000256" key="8">
    <source>
        <dbReference type="SAM" id="MobiDB-lite"/>
    </source>
</evidence>
<evidence type="ECO:0000256" key="4">
    <source>
        <dbReference type="ARBA" id="ARBA00022741"/>
    </source>
</evidence>
<keyword evidence="7 9" id="KW-0472">Membrane</keyword>
<feature type="transmembrane region" description="Helical" evidence="9">
    <location>
        <begin position="66"/>
        <end position="85"/>
    </location>
</feature>
<keyword evidence="4" id="KW-0547">Nucleotide-binding</keyword>
<organism evidence="11 12">
    <name type="scientific">Nibribacter koreensis</name>
    <dbReference type="NCBI Taxonomy" id="1084519"/>
    <lineage>
        <taxon>Bacteria</taxon>
        <taxon>Pseudomonadati</taxon>
        <taxon>Bacteroidota</taxon>
        <taxon>Cytophagia</taxon>
        <taxon>Cytophagales</taxon>
        <taxon>Hymenobacteraceae</taxon>
        <taxon>Nibribacter</taxon>
    </lineage>
</organism>
<evidence type="ECO:0000259" key="10">
    <source>
        <dbReference type="Pfam" id="PF18967"/>
    </source>
</evidence>
<evidence type="ECO:0000256" key="7">
    <source>
        <dbReference type="ARBA" id="ARBA00023136"/>
    </source>
</evidence>
<reference evidence="12" key="1">
    <citation type="journal article" date="2019" name="Int. J. Syst. Evol. Microbiol.">
        <title>The Global Catalogue of Microorganisms (GCM) 10K type strain sequencing project: providing services to taxonomists for standard genome sequencing and annotation.</title>
        <authorList>
            <consortium name="The Broad Institute Genomics Platform"/>
            <consortium name="The Broad Institute Genome Sequencing Center for Infectious Disease"/>
            <person name="Wu L."/>
            <person name="Ma J."/>
        </authorList>
    </citation>
    <scope>NUCLEOTIDE SEQUENCE [LARGE SCALE GENOMIC DNA]</scope>
    <source>
        <strain evidence="12">JCM 17917</strain>
    </source>
</reference>
<dbReference type="RefSeq" id="WP_345168027.1">
    <property type="nucleotide sequence ID" value="NZ_BAABGX010000002.1"/>
</dbReference>
<feature type="domain" description="Pycsar effector protein" evidence="10">
    <location>
        <begin position="47"/>
        <end position="208"/>
    </location>
</feature>
<evidence type="ECO:0000256" key="3">
    <source>
        <dbReference type="ARBA" id="ARBA00022692"/>
    </source>
</evidence>
<keyword evidence="12" id="KW-1185">Reference proteome</keyword>
<evidence type="ECO:0000256" key="9">
    <source>
        <dbReference type="SAM" id="Phobius"/>
    </source>
</evidence>
<comment type="caution">
    <text evidence="11">The sequence shown here is derived from an EMBL/GenBank/DDBJ whole genome shotgun (WGS) entry which is preliminary data.</text>
</comment>
<protein>
    <recommendedName>
        <fullName evidence="10">Pycsar effector protein domain-containing protein</fullName>
    </recommendedName>
</protein>
<gene>
    <name evidence="11" type="ORF">GCM10023183_30790</name>
</gene>
<evidence type="ECO:0000313" key="12">
    <source>
        <dbReference type="Proteomes" id="UP001501844"/>
    </source>
</evidence>
<keyword evidence="3 9" id="KW-0812">Transmembrane</keyword>
<evidence type="ECO:0000256" key="5">
    <source>
        <dbReference type="ARBA" id="ARBA00022989"/>
    </source>
</evidence>
<keyword evidence="2" id="KW-1003">Cell membrane</keyword>